<proteinExistence type="predicted"/>
<keyword evidence="1" id="KW-1133">Transmembrane helix</keyword>
<comment type="caution">
    <text evidence="2">The sequence shown here is derived from an EMBL/GenBank/DDBJ whole genome shotgun (WGS) entry which is preliminary data.</text>
</comment>
<dbReference type="EMBL" id="JABVED010000003">
    <property type="protein sequence ID" value="MBC6447144.1"/>
    <property type="molecule type" value="Genomic_DNA"/>
</dbReference>
<organism evidence="2 3">
    <name type="scientific">Actinokineospora xionganensis</name>
    <dbReference type="NCBI Taxonomy" id="2684470"/>
    <lineage>
        <taxon>Bacteria</taxon>
        <taxon>Bacillati</taxon>
        <taxon>Actinomycetota</taxon>
        <taxon>Actinomycetes</taxon>
        <taxon>Pseudonocardiales</taxon>
        <taxon>Pseudonocardiaceae</taxon>
        <taxon>Actinokineospora</taxon>
    </lineage>
</organism>
<keyword evidence="1" id="KW-0812">Transmembrane</keyword>
<dbReference type="Proteomes" id="UP000734823">
    <property type="component" value="Unassembled WGS sequence"/>
</dbReference>
<protein>
    <submittedName>
        <fullName evidence="2">Uncharacterized protein</fullName>
    </submittedName>
</protein>
<keyword evidence="1" id="KW-0472">Membrane</keyword>
<name>A0ABR7L3A1_9PSEU</name>
<feature type="transmembrane region" description="Helical" evidence="1">
    <location>
        <begin position="80"/>
        <end position="103"/>
    </location>
</feature>
<reference evidence="2 3" key="1">
    <citation type="submission" date="2020-06" db="EMBL/GenBank/DDBJ databases">
        <title>Actinokineospora xiongansis sp. nov., isolated from soil of Baiyangdian.</title>
        <authorList>
            <person name="Zhang X."/>
        </authorList>
    </citation>
    <scope>NUCLEOTIDE SEQUENCE [LARGE SCALE GENOMIC DNA]</scope>
    <source>
        <strain evidence="2 3">HBU206404</strain>
    </source>
</reference>
<evidence type="ECO:0000313" key="3">
    <source>
        <dbReference type="Proteomes" id="UP000734823"/>
    </source>
</evidence>
<sequence length="111" mass="11854">MDDLERSPRRPGVAFAAFLVPFSLMFAVVYFEFNNTFAGTGWQSGESAGAFVLVWVAAFIVGVVLRFVPGRQPWDSVASGLLAAATLGVVISTIALILVWVLFAQWAGSGV</sequence>
<feature type="transmembrane region" description="Helical" evidence="1">
    <location>
        <begin position="12"/>
        <end position="31"/>
    </location>
</feature>
<dbReference type="RefSeq" id="WP_187219613.1">
    <property type="nucleotide sequence ID" value="NZ_JABVED010000003.1"/>
</dbReference>
<evidence type="ECO:0000313" key="2">
    <source>
        <dbReference type="EMBL" id="MBC6447144.1"/>
    </source>
</evidence>
<evidence type="ECO:0000256" key="1">
    <source>
        <dbReference type="SAM" id="Phobius"/>
    </source>
</evidence>
<gene>
    <name evidence="2" type="ORF">GPZ80_08160</name>
</gene>
<keyword evidence="3" id="KW-1185">Reference proteome</keyword>
<accession>A0ABR7L3A1</accession>
<feature type="transmembrane region" description="Helical" evidence="1">
    <location>
        <begin position="51"/>
        <end position="68"/>
    </location>
</feature>